<name>A0A382VLC6_9ZZZZ</name>
<accession>A0A382VLC6</accession>
<dbReference type="GO" id="GO:0004640">
    <property type="term" value="F:phosphoribosylanthranilate isomerase activity"/>
    <property type="evidence" value="ECO:0007669"/>
    <property type="project" value="TreeGrafter"/>
</dbReference>
<dbReference type="EC" id="4.1.1.48" evidence="3"/>
<dbReference type="PANTHER" id="PTHR22854:SF2">
    <property type="entry name" value="INDOLE-3-GLYCEROL-PHOSPHATE SYNTHASE"/>
    <property type="match status" value="1"/>
</dbReference>
<evidence type="ECO:0000313" key="10">
    <source>
        <dbReference type="EMBL" id="SVD46835.1"/>
    </source>
</evidence>
<evidence type="ECO:0000259" key="9">
    <source>
        <dbReference type="Pfam" id="PF00218"/>
    </source>
</evidence>
<dbReference type="InterPro" id="IPR045186">
    <property type="entry name" value="Indole-3-glycerol_P_synth"/>
</dbReference>
<evidence type="ECO:0000256" key="5">
    <source>
        <dbReference type="ARBA" id="ARBA00022793"/>
    </source>
</evidence>
<keyword evidence="8" id="KW-0456">Lyase</keyword>
<dbReference type="Gene3D" id="3.20.20.70">
    <property type="entry name" value="Aldolase class I"/>
    <property type="match status" value="1"/>
</dbReference>
<dbReference type="InterPro" id="IPR011060">
    <property type="entry name" value="RibuloseP-bd_barrel"/>
</dbReference>
<evidence type="ECO:0000256" key="4">
    <source>
        <dbReference type="ARBA" id="ARBA00022605"/>
    </source>
</evidence>
<evidence type="ECO:0000256" key="7">
    <source>
        <dbReference type="ARBA" id="ARBA00023141"/>
    </source>
</evidence>
<evidence type="ECO:0000256" key="6">
    <source>
        <dbReference type="ARBA" id="ARBA00022822"/>
    </source>
</evidence>
<keyword evidence="5" id="KW-0210">Decarboxylase</keyword>
<dbReference type="EMBL" id="UINC01152583">
    <property type="protein sequence ID" value="SVD46835.1"/>
    <property type="molecule type" value="Genomic_DNA"/>
</dbReference>
<protein>
    <recommendedName>
        <fullName evidence="3">indole-3-glycerol-phosphate synthase</fullName>
        <ecNumber evidence="3">4.1.1.48</ecNumber>
    </recommendedName>
</protein>
<dbReference type="Pfam" id="PF00218">
    <property type="entry name" value="IGPS"/>
    <property type="match status" value="1"/>
</dbReference>
<evidence type="ECO:0000256" key="1">
    <source>
        <dbReference type="ARBA" id="ARBA00001633"/>
    </source>
</evidence>
<reference evidence="10" key="1">
    <citation type="submission" date="2018-05" db="EMBL/GenBank/DDBJ databases">
        <authorList>
            <person name="Lanie J.A."/>
            <person name="Ng W.-L."/>
            <person name="Kazmierczak K.M."/>
            <person name="Andrzejewski T.M."/>
            <person name="Davidsen T.M."/>
            <person name="Wayne K.J."/>
            <person name="Tettelin H."/>
            <person name="Glass J.I."/>
            <person name="Rusch D."/>
            <person name="Podicherti R."/>
            <person name="Tsui H.-C.T."/>
            <person name="Winkler M.E."/>
        </authorList>
    </citation>
    <scope>NUCLEOTIDE SEQUENCE</scope>
</reference>
<dbReference type="GO" id="GO:0004425">
    <property type="term" value="F:indole-3-glycerol-phosphate synthase activity"/>
    <property type="evidence" value="ECO:0007669"/>
    <property type="project" value="UniProtKB-EC"/>
</dbReference>
<dbReference type="InterPro" id="IPR013785">
    <property type="entry name" value="Aldolase_TIM"/>
</dbReference>
<dbReference type="InterPro" id="IPR013798">
    <property type="entry name" value="Indole-3-glycerol_P_synth_dom"/>
</dbReference>
<gene>
    <name evidence="10" type="ORF">METZ01_LOCUS399689</name>
</gene>
<comment type="pathway">
    <text evidence="2">Amino-acid biosynthesis; L-tryptophan biosynthesis; L-tryptophan from chorismate: step 4/5.</text>
</comment>
<keyword evidence="7" id="KW-0057">Aromatic amino acid biosynthesis</keyword>
<evidence type="ECO:0000256" key="2">
    <source>
        <dbReference type="ARBA" id="ARBA00004696"/>
    </source>
</evidence>
<dbReference type="GO" id="GO:0000162">
    <property type="term" value="P:L-tryptophan biosynthetic process"/>
    <property type="evidence" value="ECO:0007669"/>
    <property type="project" value="UniProtKB-UniPathway"/>
</dbReference>
<organism evidence="10">
    <name type="scientific">marine metagenome</name>
    <dbReference type="NCBI Taxonomy" id="408172"/>
    <lineage>
        <taxon>unclassified sequences</taxon>
        <taxon>metagenomes</taxon>
        <taxon>ecological metagenomes</taxon>
    </lineage>
</organism>
<dbReference type="InterPro" id="IPR001468">
    <property type="entry name" value="Indole-3-GlycerolPSynthase_CS"/>
</dbReference>
<keyword evidence="6" id="KW-0822">Tryptophan biosynthesis</keyword>
<dbReference type="PROSITE" id="PS00614">
    <property type="entry name" value="IGPS"/>
    <property type="match status" value="1"/>
</dbReference>
<dbReference type="AlphaFoldDB" id="A0A382VLC6"/>
<proteinExistence type="predicted"/>
<dbReference type="SUPFAM" id="SSF51366">
    <property type="entry name" value="Ribulose-phoshate binding barrel"/>
    <property type="match status" value="1"/>
</dbReference>
<comment type="catalytic activity">
    <reaction evidence="1">
        <text>1-(2-carboxyphenylamino)-1-deoxy-D-ribulose 5-phosphate + H(+) = (1S,2R)-1-C-(indol-3-yl)glycerol 3-phosphate + CO2 + H2O</text>
        <dbReference type="Rhea" id="RHEA:23476"/>
        <dbReference type="ChEBI" id="CHEBI:15377"/>
        <dbReference type="ChEBI" id="CHEBI:15378"/>
        <dbReference type="ChEBI" id="CHEBI:16526"/>
        <dbReference type="ChEBI" id="CHEBI:58613"/>
        <dbReference type="ChEBI" id="CHEBI:58866"/>
        <dbReference type="EC" id="4.1.1.48"/>
    </reaction>
</comment>
<dbReference type="PANTHER" id="PTHR22854">
    <property type="entry name" value="TRYPTOPHAN BIOSYNTHESIS PROTEIN"/>
    <property type="match status" value="1"/>
</dbReference>
<evidence type="ECO:0000256" key="8">
    <source>
        <dbReference type="ARBA" id="ARBA00023239"/>
    </source>
</evidence>
<evidence type="ECO:0000256" key="3">
    <source>
        <dbReference type="ARBA" id="ARBA00012362"/>
    </source>
</evidence>
<feature type="non-terminal residue" evidence="10">
    <location>
        <position position="131"/>
    </location>
</feature>
<feature type="domain" description="Indole-3-glycerol phosphate synthase" evidence="9">
    <location>
        <begin position="9"/>
        <end position="130"/>
    </location>
</feature>
<sequence>MARETPDILKKILDYKIEYIEHTKRKISPEELKHRSDDCPPQRGFTNSLIETISNDKPAVIAEIKKASPSKGIICKNFNPDVIAKSYSEAGACCLSVLTDVEFFNGSDDYLKRAHNACKLPILRKDFMIDA</sequence>
<dbReference type="UniPathway" id="UPA00035">
    <property type="reaction ID" value="UER00043"/>
</dbReference>
<keyword evidence="4" id="KW-0028">Amino-acid biosynthesis</keyword>